<dbReference type="RefSeq" id="WP_103662177.1">
    <property type="nucleotide sequence ID" value="NZ_ML136886.1"/>
</dbReference>
<evidence type="ECO:0000256" key="1">
    <source>
        <dbReference type="SAM" id="Phobius"/>
    </source>
</evidence>
<feature type="transmembrane region" description="Helical" evidence="1">
    <location>
        <begin position="99"/>
        <end position="119"/>
    </location>
</feature>
<dbReference type="Proteomes" id="UP000288291">
    <property type="component" value="Unassembled WGS sequence"/>
</dbReference>
<feature type="transmembrane region" description="Helical" evidence="1">
    <location>
        <begin position="70"/>
        <end position="87"/>
    </location>
</feature>
<proteinExistence type="predicted"/>
<protein>
    <submittedName>
        <fullName evidence="2">Uncharacterized protein</fullName>
    </submittedName>
</protein>
<feature type="transmembrane region" description="Helical" evidence="1">
    <location>
        <begin position="48"/>
        <end position="64"/>
    </location>
</feature>
<accession>A0A437SUA8</accession>
<keyword evidence="3" id="KW-1185">Reference proteome</keyword>
<feature type="transmembrane region" description="Helical" evidence="1">
    <location>
        <begin position="125"/>
        <end position="145"/>
    </location>
</feature>
<name>A0A437SUA8_9LACO</name>
<evidence type="ECO:0000313" key="3">
    <source>
        <dbReference type="Proteomes" id="UP000288291"/>
    </source>
</evidence>
<feature type="transmembrane region" description="Helical" evidence="1">
    <location>
        <begin position="214"/>
        <end position="237"/>
    </location>
</feature>
<feature type="transmembrane region" description="Helical" evidence="1">
    <location>
        <begin position="257"/>
        <end position="281"/>
    </location>
</feature>
<evidence type="ECO:0000313" key="2">
    <source>
        <dbReference type="EMBL" id="RVU70505.1"/>
    </source>
</evidence>
<gene>
    <name evidence="2" type="ORF">EJK17_07380</name>
</gene>
<organism evidence="2 3">
    <name type="scientific">Lactobacillus xujianguonis</name>
    <dbReference type="NCBI Taxonomy" id="2495899"/>
    <lineage>
        <taxon>Bacteria</taxon>
        <taxon>Bacillati</taxon>
        <taxon>Bacillota</taxon>
        <taxon>Bacilli</taxon>
        <taxon>Lactobacillales</taxon>
        <taxon>Lactobacillaceae</taxon>
        <taxon>Lactobacillus</taxon>
    </lineage>
</organism>
<feature type="transmembrane region" description="Helical" evidence="1">
    <location>
        <begin position="174"/>
        <end position="193"/>
    </location>
</feature>
<reference evidence="2 3" key="1">
    <citation type="submission" date="2018-12" db="EMBL/GenBank/DDBJ databases">
        <authorList>
            <person name="Meng J."/>
        </authorList>
    </citation>
    <scope>NUCLEOTIDE SEQUENCE [LARGE SCALE GENOMIC DNA]</scope>
    <source>
        <strain evidence="2 3">HT111-2</strain>
    </source>
</reference>
<keyword evidence="1" id="KW-1133">Transmembrane helix</keyword>
<feature type="transmembrane region" description="Helical" evidence="1">
    <location>
        <begin position="6"/>
        <end position="27"/>
    </location>
</feature>
<keyword evidence="1" id="KW-0472">Membrane</keyword>
<dbReference type="EMBL" id="RXIA01000018">
    <property type="protein sequence ID" value="RVU70505.1"/>
    <property type="molecule type" value="Genomic_DNA"/>
</dbReference>
<dbReference type="AlphaFoldDB" id="A0A437SUA8"/>
<sequence>MVLARINFDLFIGELILIVILALSTILHLPNPWTDSPIFTGSFRLKPIIPTILILLMTLGARGLKQTGAPALIGLSLVIWLIMLFGFNWLQKRLSPSRLWTFWTGSVINFFLIYSLFFFDTLGKFKLLYVAYILYILATISSLLLAKKVHSWKVIIGGSVLGLLISLIPSHIAFLIGLAITCFFCNLINRYVWPQYQKDSSIPELRKRFVKQNYNILGSIASQITMIAFFIINNFLFNYHTGQIFAAYYLQRANTTLTWVLYTTRLGCIVLIVTVLAILFVKESEKKK</sequence>
<keyword evidence="1" id="KW-0812">Transmembrane</keyword>
<comment type="caution">
    <text evidence="2">The sequence shown here is derived from an EMBL/GenBank/DDBJ whole genome shotgun (WGS) entry which is preliminary data.</text>
</comment>